<dbReference type="InterPro" id="IPR010359">
    <property type="entry name" value="IrrE_HExxH"/>
</dbReference>
<comment type="caution">
    <text evidence="3">The sequence shown here is derived from an EMBL/GenBank/DDBJ whole genome shotgun (WGS) entry which is preliminary data.</text>
</comment>
<sequence>MSAAISRDDVLTRLAEGIRQLTSSEAWSAWLQMQSRFYRYSFGNTLLVGLQRPDATQVAGFHRWKSLGRSVRKGSRGIAILAPVVRRLQVREEDTEDVSIVAAAPSAFRIVYVFDVADTEGHELPTVPCHPLRGDAPSPLFERLAAVGESRGFTVGLDAMADSRANGDTAFGDRRIRVRDTLAPAQRVKTLAHELAHALLHEGGDDRALAELEAESVAFVVCDAVGIASDDYSFGYVATWVGGDAEAAEAALRASGGRITRAARTVLDEVGGSLEANSKG</sequence>
<evidence type="ECO:0000313" key="4">
    <source>
        <dbReference type="Proteomes" id="UP000248724"/>
    </source>
</evidence>
<reference evidence="3 4" key="1">
    <citation type="journal article" date="2017" name="Nature">
        <title>Atmospheric trace gases support primary production in Antarctic desert surface soil.</title>
        <authorList>
            <person name="Ji M."/>
            <person name="Greening C."/>
            <person name="Vanwonterghem I."/>
            <person name="Carere C.R."/>
            <person name="Bay S.K."/>
            <person name="Steen J.A."/>
            <person name="Montgomery K."/>
            <person name="Lines T."/>
            <person name="Beardall J."/>
            <person name="van Dorst J."/>
            <person name="Snape I."/>
            <person name="Stott M.B."/>
            <person name="Hugenholtz P."/>
            <person name="Ferrari B.C."/>
        </authorList>
    </citation>
    <scope>NUCLEOTIDE SEQUENCE [LARGE SCALE GENOMIC DNA]</scope>
    <source>
        <strain evidence="3">RRmetagenome_bin12</strain>
    </source>
</reference>
<dbReference type="Pfam" id="PF08401">
    <property type="entry name" value="ArdcN"/>
    <property type="match status" value="1"/>
</dbReference>
<dbReference type="Pfam" id="PF06114">
    <property type="entry name" value="Peptidase_M78"/>
    <property type="match status" value="1"/>
</dbReference>
<dbReference type="EMBL" id="QHBU01000108">
    <property type="protein sequence ID" value="PZR81530.1"/>
    <property type="molecule type" value="Genomic_DNA"/>
</dbReference>
<feature type="domain" description="N-terminal" evidence="2">
    <location>
        <begin position="10"/>
        <end position="97"/>
    </location>
</feature>
<evidence type="ECO:0000313" key="3">
    <source>
        <dbReference type="EMBL" id="PZR81530.1"/>
    </source>
</evidence>
<accession>A0A2W5Z818</accession>
<dbReference type="Proteomes" id="UP000248724">
    <property type="component" value="Unassembled WGS sequence"/>
</dbReference>
<dbReference type="InterPro" id="IPR013610">
    <property type="entry name" value="ArdC_N"/>
</dbReference>
<evidence type="ECO:0000259" key="1">
    <source>
        <dbReference type="Pfam" id="PF06114"/>
    </source>
</evidence>
<proteinExistence type="predicted"/>
<dbReference type="AlphaFoldDB" id="A0A2W5Z818"/>
<feature type="domain" description="IrrE N-terminal-like" evidence="1">
    <location>
        <begin position="170"/>
        <end position="217"/>
    </location>
</feature>
<organism evidence="3 4">
    <name type="scientific">Candidatus Aeolococcus gillhamiae</name>
    <dbReference type="NCBI Taxonomy" id="3127015"/>
    <lineage>
        <taxon>Bacteria</taxon>
        <taxon>Bacillati</taxon>
        <taxon>Candidatus Dormiibacterota</taxon>
        <taxon>Candidatus Dormibacteria</taxon>
        <taxon>Candidatus Aeolococcales</taxon>
        <taxon>Candidatus Aeolococcaceae</taxon>
        <taxon>Candidatus Aeolococcus</taxon>
    </lineage>
</organism>
<protein>
    <submittedName>
        <fullName evidence="3">Uncharacterized protein</fullName>
    </submittedName>
</protein>
<gene>
    <name evidence="3" type="ORF">DLM65_05650</name>
</gene>
<name>A0A2W5Z818_9BACT</name>
<evidence type="ECO:0000259" key="2">
    <source>
        <dbReference type="Pfam" id="PF08401"/>
    </source>
</evidence>
<dbReference type="GO" id="GO:0003697">
    <property type="term" value="F:single-stranded DNA binding"/>
    <property type="evidence" value="ECO:0007669"/>
    <property type="project" value="InterPro"/>
</dbReference>